<dbReference type="PANTHER" id="PTHR30432">
    <property type="entry name" value="TRANSCRIPTIONAL REGULATOR MODE"/>
    <property type="match status" value="1"/>
</dbReference>
<proteinExistence type="predicted"/>
<dbReference type="InterPro" id="IPR051815">
    <property type="entry name" value="Molybdate_resp_trans_reg"/>
</dbReference>
<protein>
    <submittedName>
        <fullName evidence="1">Transcriptional regulator ModE</fullName>
    </submittedName>
</protein>
<name>A0A5J4SEH4_9ZZZZ</name>
<dbReference type="EMBL" id="SNRY01000212">
    <property type="protein sequence ID" value="KAA6344559.1"/>
    <property type="molecule type" value="Genomic_DNA"/>
</dbReference>
<sequence length="117" mass="13294">MYHPYKIVSKLEIDKNGGCFLNPRRVELLLLIRERGSILAASKELRMSYQQAWTIIKEMNVTASLPLVSRQRGGTNGGGAVLTNFGMKILERYSAIQRKYAQMLLDLDDDLQQLCAF</sequence>
<gene>
    <name evidence="1" type="ORF">EZS27_007829</name>
</gene>
<reference evidence="1" key="1">
    <citation type="submission" date="2019-03" db="EMBL/GenBank/DDBJ databases">
        <title>Single cell metagenomics reveals metabolic interactions within the superorganism composed of flagellate Streblomastix strix and complex community of Bacteroidetes bacteria on its surface.</title>
        <authorList>
            <person name="Treitli S.C."/>
            <person name="Kolisko M."/>
            <person name="Husnik F."/>
            <person name="Keeling P."/>
            <person name="Hampl V."/>
        </authorList>
    </citation>
    <scope>NUCLEOTIDE SEQUENCE</scope>
    <source>
        <strain evidence="1">STM</strain>
    </source>
</reference>
<evidence type="ECO:0000313" key="1">
    <source>
        <dbReference type="EMBL" id="KAA6344559.1"/>
    </source>
</evidence>
<accession>A0A5J4SEH4</accession>
<dbReference type="SUPFAM" id="SSF46785">
    <property type="entry name" value="Winged helix' DNA-binding domain"/>
    <property type="match status" value="1"/>
</dbReference>
<organism evidence="1">
    <name type="scientific">termite gut metagenome</name>
    <dbReference type="NCBI Taxonomy" id="433724"/>
    <lineage>
        <taxon>unclassified sequences</taxon>
        <taxon>metagenomes</taxon>
        <taxon>organismal metagenomes</taxon>
    </lineage>
</organism>
<dbReference type="InterPro" id="IPR036390">
    <property type="entry name" value="WH_DNA-bd_sf"/>
</dbReference>
<dbReference type="Gene3D" id="1.10.10.10">
    <property type="entry name" value="Winged helix-like DNA-binding domain superfamily/Winged helix DNA-binding domain"/>
    <property type="match status" value="1"/>
</dbReference>
<dbReference type="AlphaFoldDB" id="A0A5J4SEH4"/>
<comment type="caution">
    <text evidence="1">The sequence shown here is derived from an EMBL/GenBank/DDBJ whole genome shotgun (WGS) entry which is preliminary data.</text>
</comment>
<dbReference type="PANTHER" id="PTHR30432:SF1">
    <property type="entry name" value="DNA-BINDING TRANSCRIPTIONAL DUAL REGULATOR MODE"/>
    <property type="match status" value="1"/>
</dbReference>
<dbReference type="InterPro" id="IPR036388">
    <property type="entry name" value="WH-like_DNA-bd_sf"/>
</dbReference>